<comment type="similarity">
    <text evidence="2">Belongs to the major facilitator superfamily. Sugar transporter (TC 2.A.1.1) family.</text>
</comment>
<keyword evidence="9" id="KW-1185">Reference proteome</keyword>
<dbReference type="InterPro" id="IPR036259">
    <property type="entry name" value="MFS_trans_sf"/>
</dbReference>
<dbReference type="InterPro" id="IPR050360">
    <property type="entry name" value="MFS_Sugar_Transporters"/>
</dbReference>
<dbReference type="OrthoDB" id="6612291at2759"/>
<name>A0A167SP67_9AGAM</name>
<dbReference type="GO" id="GO:0016020">
    <property type="term" value="C:membrane"/>
    <property type="evidence" value="ECO:0007669"/>
    <property type="project" value="UniProtKB-SubCell"/>
</dbReference>
<dbReference type="PANTHER" id="PTHR48022:SF53">
    <property type="entry name" value="ALPHA-GLUCOSIDE TRANSPORTER, PUTATIVE (AFU_ORTHOLOGUE AFUA_3G01700)-RELATED"/>
    <property type="match status" value="1"/>
</dbReference>
<dbReference type="Pfam" id="PF00083">
    <property type="entry name" value="Sugar_tr"/>
    <property type="match status" value="1"/>
</dbReference>
<feature type="transmembrane region" description="Helical" evidence="6">
    <location>
        <begin position="97"/>
        <end position="122"/>
    </location>
</feature>
<dbReference type="STRING" id="436010.A0A167SP67"/>
<evidence type="ECO:0000256" key="1">
    <source>
        <dbReference type="ARBA" id="ARBA00004141"/>
    </source>
</evidence>
<keyword evidence="3 6" id="KW-0812">Transmembrane</keyword>
<evidence type="ECO:0000256" key="3">
    <source>
        <dbReference type="ARBA" id="ARBA00022692"/>
    </source>
</evidence>
<dbReference type="InterPro" id="IPR020846">
    <property type="entry name" value="MFS_dom"/>
</dbReference>
<evidence type="ECO:0000256" key="4">
    <source>
        <dbReference type="ARBA" id="ARBA00022989"/>
    </source>
</evidence>
<dbReference type="Proteomes" id="UP000076532">
    <property type="component" value="Unassembled WGS sequence"/>
</dbReference>
<evidence type="ECO:0000256" key="6">
    <source>
        <dbReference type="SAM" id="Phobius"/>
    </source>
</evidence>
<keyword evidence="5 6" id="KW-0472">Membrane</keyword>
<dbReference type="PROSITE" id="PS50850">
    <property type="entry name" value="MFS"/>
    <property type="match status" value="1"/>
</dbReference>
<evidence type="ECO:0000313" key="8">
    <source>
        <dbReference type="EMBL" id="KZP02107.1"/>
    </source>
</evidence>
<gene>
    <name evidence="8" type="ORF">FIBSPDRAFT_970453</name>
</gene>
<feature type="domain" description="Major facilitator superfamily (MFS) profile" evidence="7">
    <location>
        <begin position="55"/>
        <end position="169"/>
    </location>
</feature>
<dbReference type="PANTHER" id="PTHR48022">
    <property type="entry name" value="PLASTIDIC GLUCOSE TRANSPORTER 4"/>
    <property type="match status" value="1"/>
</dbReference>
<evidence type="ECO:0000256" key="5">
    <source>
        <dbReference type="ARBA" id="ARBA00023136"/>
    </source>
</evidence>
<comment type="subcellular location">
    <subcellularLocation>
        <location evidence="1">Membrane</location>
        <topology evidence="1">Multi-pass membrane protein</topology>
    </subcellularLocation>
</comment>
<evidence type="ECO:0000256" key="2">
    <source>
        <dbReference type="ARBA" id="ARBA00010992"/>
    </source>
</evidence>
<dbReference type="Gene3D" id="1.20.1250.20">
    <property type="entry name" value="MFS general substrate transporter like domains"/>
    <property type="match status" value="1"/>
</dbReference>
<feature type="non-terminal residue" evidence="8">
    <location>
        <position position="169"/>
    </location>
</feature>
<dbReference type="SUPFAM" id="SSF103473">
    <property type="entry name" value="MFS general substrate transporter"/>
    <property type="match status" value="1"/>
</dbReference>
<proteinExistence type="inferred from homology"/>
<dbReference type="EMBL" id="KV418988">
    <property type="protein sequence ID" value="KZP02107.1"/>
    <property type="molecule type" value="Genomic_DNA"/>
</dbReference>
<accession>A0A167SP67</accession>
<evidence type="ECO:0000259" key="7">
    <source>
        <dbReference type="PROSITE" id="PS50850"/>
    </source>
</evidence>
<evidence type="ECO:0000313" key="9">
    <source>
        <dbReference type="Proteomes" id="UP000076532"/>
    </source>
</evidence>
<feature type="transmembrane region" description="Helical" evidence="6">
    <location>
        <begin position="52"/>
        <end position="77"/>
    </location>
</feature>
<sequence length="169" mass="17991">MSGVVQKLHSGAIIVDNAKLDVSATVVQDAAKADHAEHDMSPRKAFCIHKKAILWSMALSGALIMDGYDLVIIGSFYGQPNFLKRFGTPVPGTVNGYIIPAEWQAALSNGSSAGGILGLMLNGWAAERFGAKKVMLTSLVALIGFIFIMVFADSLTMLVIGEVFCGISW</sequence>
<dbReference type="AlphaFoldDB" id="A0A167SP67"/>
<dbReference type="InterPro" id="IPR005828">
    <property type="entry name" value="MFS_sugar_transport-like"/>
</dbReference>
<reference evidence="8 9" key="1">
    <citation type="journal article" date="2016" name="Mol. Biol. Evol.">
        <title>Comparative Genomics of Early-Diverging Mushroom-Forming Fungi Provides Insights into the Origins of Lignocellulose Decay Capabilities.</title>
        <authorList>
            <person name="Nagy L.G."/>
            <person name="Riley R."/>
            <person name="Tritt A."/>
            <person name="Adam C."/>
            <person name="Daum C."/>
            <person name="Floudas D."/>
            <person name="Sun H."/>
            <person name="Yadav J.S."/>
            <person name="Pangilinan J."/>
            <person name="Larsson K.H."/>
            <person name="Matsuura K."/>
            <person name="Barry K."/>
            <person name="Labutti K."/>
            <person name="Kuo R."/>
            <person name="Ohm R.A."/>
            <person name="Bhattacharya S.S."/>
            <person name="Shirouzu T."/>
            <person name="Yoshinaga Y."/>
            <person name="Martin F.M."/>
            <person name="Grigoriev I.V."/>
            <person name="Hibbett D.S."/>
        </authorList>
    </citation>
    <scope>NUCLEOTIDE SEQUENCE [LARGE SCALE GENOMIC DNA]</scope>
    <source>
        <strain evidence="8 9">CBS 109695</strain>
    </source>
</reference>
<keyword evidence="4 6" id="KW-1133">Transmembrane helix</keyword>
<feature type="transmembrane region" description="Helical" evidence="6">
    <location>
        <begin position="134"/>
        <end position="152"/>
    </location>
</feature>
<dbReference type="GO" id="GO:0005351">
    <property type="term" value="F:carbohydrate:proton symporter activity"/>
    <property type="evidence" value="ECO:0007669"/>
    <property type="project" value="TreeGrafter"/>
</dbReference>
<protein>
    <recommendedName>
        <fullName evidence="7">Major facilitator superfamily (MFS) profile domain-containing protein</fullName>
    </recommendedName>
</protein>
<organism evidence="8 9">
    <name type="scientific">Athelia psychrophila</name>
    <dbReference type="NCBI Taxonomy" id="1759441"/>
    <lineage>
        <taxon>Eukaryota</taxon>
        <taxon>Fungi</taxon>
        <taxon>Dikarya</taxon>
        <taxon>Basidiomycota</taxon>
        <taxon>Agaricomycotina</taxon>
        <taxon>Agaricomycetes</taxon>
        <taxon>Agaricomycetidae</taxon>
        <taxon>Atheliales</taxon>
        <taxon>Atheliaceae</taxon>
        <taxon>Athelia</taxon>
    </lineage>
</organism>